<dbReference type="Proteomes" id="UP000828251">
    <property type="component" value="Unassembled WGS sequence"/>
</dbReference>
<proteinExistence type="predicted"/>
<gene>
    <name evidence="2" type="ORF">J1N35_041811</name>
</gene>
<sequence>MHTKLVELFFEFADVELVQNVTSLNQQYGIQDLCTNVPRASIDRQLFVHMFEFEPCDYGATSTWAENPHNALIVYNNLNWSPCLQIHLLVIDTDADGEEGPGNGGRSDHEDEDPDLDEV</sequence>
<comment type="caution">
    <text evidence="2">The sequence shown here is derived from an EMBL/GenBank/DDBJ whole genome shotgun (WGS) entry which is preliminary data.</text>
</comment>
<evidence type="ECO:0000313" key="2">
    <source>
        <dbReference type="EMBL" id="KAH1040068.1"/>
    </source>
</evidence>
<organism evidence="2 3">
    <name type="scientific">Gossypium stocksii</name>
    <dbReference type="NCBI Taxonomy" id="47602"/>
    <lineage>
        <taxon>Eukaryota</taxon>
        <taxon>Viridiplantae</taxon>
        <taxon>Streptophyta</taxon>
        <taxon>Embryophyta</taxon>
        <taxon>Tracheophyta</taxon>
        <taxon>Spermatophyta</taxon>
        <taxon>Magnoliopsida</taxon>
        <taxon>eudicotyledons</taxon>
        <taxon>Gunneridae</taxon>
        <taxon>Pentapetalae</taxon>
        <taxon>rosids</taxon>
        <taxon>malvids</taxon>
        <taxon>Malvales</taxon>
        <taxon>Malvaceae</taxon>
        <taxon>Malvoideae</taxon>
        <taxon>Gossypium</taxon>
    </lineage>
</organism>
<dbReference type="EMBL" id="JAIQCV010000012">
    <property type="protein sequence ID" value="KAH1040068.1"/>
    <property type="molecule type" value="Genomic_DNA"/>
</dbReference>
<evidence type="ECO:0000256" key="1">
    <source>
        <dbReference type="SAM" id="MobiDB-lite"/>
    </source>
</evidence>
<accession>A0A9D3UGN0</accession>
<feature type="compositionally biased region" description="Acidic residues" evidence="1">
    <location>
        <begin position="110"/>
        <end position="119"/>
    </location>
</feature>
<dbReference type="AlphaFoldDB" id="A0A9D3UGN0"/>
<keyword evidence="3" id="KW-1185">Reference proteome</keyword>
<reference evidence="2 3" key="1">
    <citation type="journal article" date="2021" name="Plant Biotechnol. J.">
        <title>Multi-omics assisted identification of the key and species-specific regulatory components of drought-tolerant mechanisms in Gossypium stocksii.</title>
        <authorList>
            <person name="Yu D."/>
            <person name="Ke L."/>
            <person name="Zhang D."/>
            <person name="Wu Y."/>
            <person name="Sun Y."/>
            <person name="Mei J."/>
            <person name="Sun J."/>
            <person name="Sun Y."/>
        </authorList>
    </citation>
    <scope>NUCLEOTIDE SEQUENCE [LARGE SCALE GENOMIC DNA]</scope>
    <source>
        <strain evidence="3">cv. E1</strain>
        <tissue evidence="2">Leaf</tissue>
    </source>
</reference>
<feature type="region of interest" description="Disordered" evidence="1">
    <location>
        <begin position="95"/>
        <end position="119"/>
    </location>
</feature>
<protein>
    <submittedName>
        <fullName evidence="2">Uncharacterized protein</fullName>
    </submittedName>
</protein>
<name>A0A9D3UGN0_9ROSI</name>
<evidence type="ECO:0000313" key="3">
    <source>
        <dbReference type="Proteomes" id="UP000828251"/>
    </source>
</evidence>